<accession>A0A5S5BW80</accession>
<dbReference type="SUPFAM" id="SSF89946">
    <property type="entry name" value="Hypothetical protein VC0424"/>
    <property type="match status" value="1"/>
</dbReference>
<sequence>MTDEWGFYERLTESEQMRILVNIGYKSEMPLAEHSDLLSVTLNLYTVRQTTQTKKALIVQLELFESKLEKWASGTFGAKYVGRINTSTRLEFYYYMPKGAFSATAFQEWMQQEWTFRAQHYVKDDAVWEFYGFLLPNRLEELFVHNAHMIYALLHKGDNIGQPRNVYHWLLFAQAEDRTAVEPTLRQLGYRIEKERPGEPDEGYPFPLVISRFDDVKLDTVNERVRELYGVISGYDSRYDGWGSTMRISSTGRFRQNVKRLLNTTLRRFHLGRR</sequence>
<name>A0A5S5BW80_9BACL</name>
<dbReference type="Pfam" id="PF06877">
    <property type="entry name" value="RraB"/>
    <property type="match status" value="1"/>
</dbReference>
<reference evidence="3 4" key="1">
    <citation type="submission" date="2019-07" db="EMBL/GenBank/DDBJ databases">
        <title>Genomic Encyclopedia of Type Strains, Phase III (KMG-III): the genomes of soil and plant-associated and newly described type strains.</title>
        <authorList>
            <person name="Whitman W."/>
        </authorList>
    </citation>
    <scope>NUCLEOTIDE SEQUENCE [LARGE SCALE GENOMIC DNA]</scope>
    <source>
        <strain evidence="3 4">BL24</strain>
    </source>
</reference>
<gene>
    <name evidence="3" type="ORF">BCM02_110238</name>
</gene>
<dbReference type="InterPro" id="IPR009671">
    <property type="entry name" value="RraB_dom"/>
</dbReference>
<dbReference type="RefSeq" id="WP_246183562.1">
    <property type="nucleotide sequence ID" value="NZ_VNHS01000010.1"/>
</dbReference>
<dbReference type="Pfam" id="PF05117">
    <property type="entry name" value="DUF695"/>
    <property type="match status" value="1"/>
</dbReference>
<comment type="caution">
    <text evidence="3">The sequence shown here is derived from an EMBL/GenBank/DDBJ whole genome shotgun (WGS) entry which is preliminary data.</text>
</comment>
<protein>
    <submittedName>
        <fullName evidence="3">Uncharacterized protein DUF695</fullName>
    </submittedName>
</protein>
<dbReference type="InterPro" id="IPR016097">
    <property type="entry name" value="DUF695"/>
</dbReference>
<dbReference type="InterPro" id="IPR036701">
    <property type="entry name" value="RraB-like_sf"/>
</dbReference>
<evidence type="ECO:0000259" key="1">
    <source>
        <dbReference type="Pfam" id="PF05117"/>
    </source>
</evidence>
<keyword evidence="4" id="KW-1185">Reference proteome</keyword>
<evidence type="ECO:0000313" key="3">
    <source>
        <dbReference type="EMBL" id="TYP71287.1"/>
    </source>
</evidence>
<dbReference type="AlphaFoldDB" id="A0A5S5BW80"/>
<evidence type="ECO:0000259" key="2">
    <source>
        <dbReference type="Pfam" id="PF06877"/>
    </source>
</evidence>
<dbReference type="EMBL" id="VNHS01000010">
    <property type="protein sequence ID" value="TYP71287.1"/>
    <property type="molecule type" value="Genomic_DNA"/>
</dbReference>
<dbReference type="Gene3D" id="3.30.70.970">
    <property type="entry name" value="RraB-like"/>
    <property type="match status" value="1"/>
</dbReference>
<feature type="domain" description="DUF695" evidence="1">
    <location>
        <begin position="3"/>
        <end position="134"/>
    </location>
</feature>
<feature type="domain" description="Regulator of ribonuclease activity B" evidence="2">
    <location>
        <begin position="145"/>
        <end position="243"/>
    </location>
</feature>
<organism evidence="3 4">
    <name type="scientific">Paenibacillus methanolicus</name>
    <dbReference type="NCBI Taxonomy" id="582686"/>
    <lineage>
        <taxon>Bacteria</taxon>
        <taxon>Bacillati</taxon>
        <taxon>Bacillota</taxon>
        <taxon>Bacilli</taxon>
        <taxon>Bacillales</taxon>
        <taxon>Paenibacillaceae</taxon>
        <taxon>Paenibacillus</taxon>
    </lineage>
</organism>
<evidence type="ECO:0000313" key="4">
    <source>
        <dbReference type="Proteomes" id="UP000323257"/>
    </source>
</evidence>
<proteinExistence type="predicted"/>
<dbReference type="Proteomes" id="UP000323257">
    <property type="component" value="Unassembled WGS sequence"/>
</dbReference>